<feature type="transmembrane region" description="Helical" evidence="6">
    <location>
        <begin position="9"/>
        <end position="32"/>
    </location>
</feature>
<keyword evidence="3 6" id="KW-0812">Transmembrane</keyword>
<feature type="transmembrane region" description="Helical" evidence="6">
    <location>
        <begin position="123"/>
        <end position="140"/>
    </location>
</feature>
<dbReference type="PANTHER" id="PTHR32322">
    <property type="entry name" value="INNER MEMBRANE TRANSPORTER"/>
    <property type="match status" value="1"/>
</dbReference>
<feature type="transmembrane region" description="Helical" evidence="6">
    <location>
        <begin position="210"/>
        <end position="229"/>
    </location>
</feature>
<dbReference type="InterPro" id="IPR000620">
    <property type="entry name" value="EamA_dom"/>
</dbReference>
<evidence type="ECO:0000256" key="5">
    <source>
        <dbReference type="ARBA" id="ARBA00023136"/>
    </source>
</evidence>
<dbReference type="AlphaFoldDB" id="A0A6S6T776"/>
<feature type="transmembrane region" description="Helical" evidence="6">
    <location>
        <begin position="97"/>
        <end position="116"/>
    </location>
</feature>
<feature type="transmembrane region" description="Helical" evidence="6">
    <location>
        <begin position="176"/>
        <end position="198"/>
    </location>
</feature>
<dbReference type="InterPro" id="IPR037185">
    <property type="entry name" value="EmrE-like"/>
</dbReference>
<name>A0A6S6T776_9BACT</name>
<proteinExistence type="predicted"/>
<feature type="transmembrane region" description="Helical" evidence="6">
    <location>
        <begin position="266"/>
        <end position="283"/>
    </location>
</feature>
<dbReference type="PANTHER" id="PTHR32322:SF18">
    <property type="entry name" value="S-ADENOSYLMETHIONINE_S-ADENOSYLHOMOCYSTEINE TRANSPORTER"/>
    <property type="match status" value="1"/>
</dbReference>
<keyword evidence="5 6" id="KW-0472">Membrane</keyword>
<dbReference type="InterPro" id="IPR050638">
    <property type="entry name" value="AA-Vitamin_Transporters"/>
</dbReference>
<evidence type="ECO:0000259" key="7">
    <source>
        <dbReference type="Pfam" id="PF00892"/>
    </source>
</evidence>
<feature type="domain" description="EamA" evidence="7">
    <location>
        <begin position="148"/>
        <end position="283"/>
    </location>
</feature>
<sequence length="284" mass="32567">MNQKYKGDLYAILIAFLESLFPVISFFILLHIQPLFTYALSIMVANVIFVIMITYQCSWSEFRIKKAWNHMFWLTFYITLLFILMLVGLQYTTAGNMSVIISLQLFFSYLYFNVFGAEKMTKVHSLGAFLMGIGAIIMLFPNDFSFNKGDLLIAIAAMIAPLVSKHQQQARLFVSAKTILAFRNIVALPFVLGLAFYMENIPTWQNIMDVYFYILLNGILIFVFSKFLFVEALNIISITKLFSWLSFMPVFTLTIAYLTLGEMATFIQILGIIPIVLGSYFITK</sequence>
<evidence type="ECO:0000256" key="2">
    <source>
        <dbReference type="ARBA" id="ARBA00022475"/>
    </source>
</evidence>
<gene>
    <name evidence="8" type="ORF">HELGO_WM18573</name>
</gene>
<organism evidence="8">
    <name type="scientific">uncultured Sulfurovum sp</name>
    <dbReference type="NCBI Taxonomy" id="269237"/>
    <lineage>
        <taxon>Bacteria</taxon>
        <taxon>Pseudomonadati</taxon>
        <taxon>Campylobacterota</taxon>
        <taxon>Epsilonproteobacteria</taxon>
        <taxon>Campylobacterales</taxon>
        <taxon>Sulfurovaceae</taxon>
        <taxon>Sulfurovum</taxon>
        <taxon>environmental samples</taxon>
    </lineage>
</organism>
<evidence type="ECO:0000256" key="3">
    <source>
        <dbReference type="ARBA" id="ARBA00022692"/>
    </source>
</evidence>
<dbReference type="EMBL" id="CACVAX010000032">
    <property type="protein sequence ID" value="CAA6810706.1"/>
    <property type="molecule type" value="Genomic_DNA"/>
</dbReference>
<comment type="subcellular location">
    <subcellularLocation>
        <location evidence="1">Cell membrane</location>
        <topology evidence="1">Multi-pass membrane protein</topology>
    </subcellularLocation>
</comment>
<evidence type="ECO:0000256" key="6">
    <source>
        <dbReference type="SAM" id="Phobius"/>
    </source>
</evidence>
<keyword evidence="2" id="KW-1003">Cell membrane</keyword>
<feature type="domain" description="EamA" evidence="7">
    <location>
        <begin position="6"/>
        <end position="139"/>
    </location>
</feature>
<dbReference type="SUPFAM" id="SSF103481">
    <property type="entry name" value="Multidrug resistance efflux transporter EmrE"/>
    <property type="match status" value="1"/>
</dbReference>
<dbReference type="Pfam" id="PF00892">
    <property type="entry name" value="EamA"/>
    <property type="match status" value="2"/>
</dbReference>
<feature type="transmembrane region" description="Helical" evidence="6">
    <location>
        <begin position="38"/>
        <end position="59"/>
    </location>
</feature>
<feature type="transmembrane region" description="Helical" evidence="6">
    <location>
        <begin position="241"/>
        <end position="260"/>
    </location>
</feature>
<dbReference type="GO" id="GO:0005886">
    <property type="term" value="C:plasma membrane"/>
    <property type="evidence" value="ECO:0007669"/>
    <property type="project" value="UniProtKB-SubCell"/>
</dbReference>
<feature type="transmembrane region" description="Helical" evidence="6">
    <location>
        <begin position="146"/>
        <end position="164"/>
    </location>
</feature>
<evidence type="ECO:0000256" key="4">
    <source>
        <dbReference type="ARBA" id="ARBA00022989"/>
    </source>
</evidence>
<evidence type="ECO:0000313" key="8">
    <source>
        <dbReference type="EMBL" id="CAA6810706.1"/>
    </source>
</evidence>
<accession>A0A6S6T776</accession>
<keyword evidence="4 6" id="KW-1133">Transmembrane helix</keyword>
<evidence type="ECO:0000256" key="1">
    <source>
        <dbReference type="ARBA" id="ARBA00004651"/>
    </source>
</evidence>
<reference evidence="8" key="1">
    <citation type="submission" date="2020-01" db="EMBL/GenBank/DDBJ databases">
        <authorList>
            <person name="Meier V. D."/>
            <person name="Meier V D."/>
        </authorList>
    </citation>
    <scope>NUCLEOTIDE SEQUENCE</scope>
    <source>
        <strain evidence="8">HLG_WM_MAG_04</strain>
    </source>
</reference>
<protein>
    <recommendedName>
        <fullName evidence="7">EamA domain-containing protein</fullName>
    </recommendedName>
</protein>
<feature type="transmembrane region" description="Helical" evidence="6">
    <location>
        <begin position="71"/>
        <end position="91"/>
    </location>
</feature>